<evidence type="ECO:0000256" key="1">
    <source>
        <dbReference type="SAM" id="MobiDB-lite"/>
    </source>
</evidence>
<feature type="compositionally biased region" description="Basic residues" evidence="1">
    <location>
        <begin position="123"/>
        <end position="141"/>
    </location>
</feature>
<name>A0ABN9UK65_9DINO</name>
<evidence type="ECO:0000313" key="2">
    <source>
        <dbReference type="EMBL" id="CAK0859609.1"/>
    </source>
</evidence>
<feature type="compositionally biased region" description="Basic residues" evidence="1">
    <location>
        <begin position="102"/>
        <end position="113"/>
    </location>
</feature>
<feature type="compositionally biased region" description="Basic and acidic residues" evidence="1">
    <location>
        <begin position="172"/>
        <end position="182"/>
    </location>
</feature>
<dbReference type="EMBL" id="CAUYUJ010015917">
    <property type="protein sequence ID" value="CAK0859609.1"/>
    <property type="molecule type" value="Genomic_DNA"/>
</dbReference>
<feature type="region of interest" description="Disordered" evidence="1">
    <location>
        <begin position="102"/>
        <end position="182"/>
    </location>
</feature>
<gene>
    <name evidence="2" type="ORF">PCOR1329_LOCUS48926</name>
</gene>
<dbReference type="Proteomes" id="UP001189429">
    <property type="component" value="Unassembled WGS sequence"/>
</dbReference>
<sequence length="182" mass="20036">MRKRITVTGAYLEKQLADSEAAPREEAAPVVQRRATEPFAPGSREHGEMPVAMGDLVHAFVALAESGWVYGYKLDDEETRCATGAGCQPRCWSRWTTSSPWRRRGWRAARPRRPASGPEAKGRRQRARGRRGRAAGHRRSARGLGRLAAAAPAASAQRRGPRAGARSSCRPRRGESPRSGRR</sequence>
<organism evidence="2 3">
    <name type="scientific">Prorocentrum cordatum</name>
    <dbReference type="NCBI Taxonomy" id="2364126"/>
    <lineage>
        <taxon>Eukaryota</taxon>
        <taxon>Sar</taxon>
        <taxon>Alveolata</taxon>
        <taxon>Dinophyceae</taxon>
        <taxon>Prorocentrales</taxon>
        <taxon>Prorocentraceae</taxon>
        <taxon>Prorocentrum</taxon>
    </lineage>
</organism>
<feature type="compositionally biased region" description="Low complexity" evidence="1">
    <location>
        <begin position="142"/>
        <end position="168"/>
    </location>
</feature>
<protein>
    <submittedName>
        <fullName evidence="2">Uncharacterized protein</fullName>
    </submittedName>
</protein>
<keyword evidence="3" id="KW-1185">Reference proteome</keyword>
<accession>A0ABN9UK65</accession>
<evidence type="ECO:0000313" key="3">
    <source>
        <dbReference type="Proteomes" id="UP001189429"/>
    </source>
</evidence>
<proteinExistence type="predicted"/>
<reference evidence="2" key="1">
    <citation type="submission" date="2023-10" db="EMBL/GenBank/DDBJ databases">
        <authorList>
            <person name="Chen Y."/>
            <person name="Shah S."/>
            <person name="Dougan E. K."/>
            <person name="Thang M."/>
            <person name="Chan C."/>
        </authorList>
    </citation>
    <scope>NUCLEOTIDE SEQUENCE [LARGE SCALE GENOMIC DNA]</scope>
</reference>
<comment type="caution">
    <text evidence="2">The sequence shown here is derived from an EMBL/GenBank/DDBJ whole genome shotgun (WGS) entry which is preliminary data.</text>
</comment>